<reference evidence="2 3" key="1">
    <citation type="submission" date="2018-03" db="EMBL/GenBank/DDBJ databases">
        <title>Aquarubrobacter algicola gen. nov., sp. nov., a novel actinobacterium isolated from shallow eutrophic lake during the end of cyanobacterial harmful algal blooms.</title>
        <authorList>
            <person name="Chun S.J."/>
        </authorList>
    </citation>
    <scope>NUCLEOTIDE SEQUENCE [LARGE SCALE GENOMIC DNA]</scope>
    <source>
        <strain evidence="2 3">Seoho-28</strain>
    </source>
</reference>
<dbReference type="Proteomes" id="UP000240739">
    <property type="component" value="Unassembled WGS sequence"/>
</dbReference>
<dbReference type="EMBL" id="PYYB01000001">
    <property type="protein sequence ID" value="PTL59857.1"/>
    <property type="molecule type" value="Genomic_DNA"/>
</dbReference>
<name>A0A2T4UKU9_9ACTN</name>
<keyword evidence="3" id="KW-1185">Reference proteome</keyword>
<gene>
    <name evidence="2" type="ORF">C7Y72_09440</name>
</gene>
<dbReference type="Gene3D" id="3.40.1190.20">
    <property type="match status" value="1"/>
</dbReference>
<sequence length="270" mass="28004">MYAAAGHVTVDILPGGARRAGGTVLYGALAATLRGEAAHVLTAGADDLAALLPRVDGVTFERDEADATSTFRNRGTDRERVQELLGWGGMVAPRSTPVTTRVLHLGPVARELAPDWLDEAEQDVVVVLTPQGLVRGWPDAPTGTGPVHHEPIDPSWARALRRRVIVVVNAGELEWMRDLGDRAVAVGGALVVTDGPRDATVRTRAGTVSVPASPVELADDTGAGDVFATVIGLELAAGARLPAAVAAAHAAVGDLLGRIHELLPVDAPTP</sequence>
<proteinExistence type="predicted"/>
<evidence type="ECO:0000313" key="2">
    <source>
        <dbReference type="EMBL" id="PTL59857.1"/>
    </source>
</evidence>
<comment type="caution">
    <text evidence="2">The sequence shown here is derived from an EMBL/GenBank/DDBJ whole genome shotgun (WGS) entry which is preliminary data.</text>
</comment>
<protein>
    <recommendedName>
        <fullName evidence="1">Carbohydrate kinase PfkB domain-containing protein</fullName>
    </recommendedName>
</protein>
<accession>A0A2T4UKU9</accession>
<dbReference type="AlphaFoldDB" id="A0A2T4UKU9"/>
<dbReference type="SUPFAM" id="SSF53613">
    <property type="entry name" value="Ribokinase-like"/>
    <property type="match status" value="1"/>
</dbReference>
<dbReference type="OrthoDB" id="9776822at2"/>
<dbReference type="RefSeq" id="WP_107568501.1">
    <property type="nucleotide sequence ID" value="NZ_PYYB01000001.1"/>
</dbReference>
<organism evidence="2 3">
    <name type="scientific">Paraconexibacter algicola</name>
    <dbReference type="NCBI Taxonomy" id="2133960"/>
    <lineage>
        <taxon>Bacteria</taxon>
        <taxon>Bacillati</taxon>
        <taxon>Actinomycetota</taxon>
        <taxon>Thermoleophilia</taxon>
        <taxon>Solirubrobacterales</taxon>
        <taxon>Paraconexibacteraceae</taxon>
        <taxon>Paraconexibacter</taxon>
    </lineage>
</organism>
<evidence type="ECO:0000313" key="3">
    <source>
        <dbReference type="Proteomes" id="UP000240739"/>
    </source>
</evidence>
<dbReference type="InterPro" id="IPR029056">
    <property type="entry name" value="Ribokinase-like"/>
</dbReference>
<dbReference type="Pfam" id="PF00294">
    <property type="entry name" value="PfkB"/>
    <property type="match status" value="1"/>
</dbReference>
<evidence type="ECO:0000259" key="1">
    <source>
        <dbReference type="Pfam" id="PF00294"/>
    </source>
</evidence>
<feature type="domain" description="Carbohydrate kinase PfkB" evidence="1">
    <location>
        <begin position="165"/>
        <end position="251"/>
    </location>
</feature>
<dbReference type="InterPro" id="IPR011611">
    <property type="entry name" value="PfkB_dom"/>
</dbReference>